<comment type="caution">
    <text evidence="3">The sequence shown here is derived from an EMBL/GenBank/DDBJ whole genome shotgun (WGS) entry which is preliminary data.</text>
</comment>
<organism evidence="3 4">
    <name type="scientific">Mycolicibacterium iranicum</name>
    <name type="common">Mycobacterium iranicum</name>
    <dbReference type="NCBI Taxonomy" id="912594"/>
    <lineage>
        <taxon>Bacteria</taxon>
        <taxon>Bacillati</taxon>
        <taxon>Actinomycetota</taxon>
        <taxon>Actinomycetes</taxon>
        <taxon>Mycobacteriales</taxon>
        <taxon>Mycobacteriaceae</taxon>
        <taxon>Mycolicibacterium</taxon>
    </lineage>
</organism>
<sequence>MYVRSMAGEALRAAVAAVAAAVAELAACEVDLVTCPDLVAALDEVETVGCRLPAVRSRLLARLQVEATAQQMGAKSWKEVLAIRWRISTGEANRRLNEAAVLAPRQPVTGPVVAPVLAATAAAQALGLINAEHVEVICRAVKKLPGFVDQATREQFEVTLVRAAVGAGPKELRDAAELMLLLLDQDGPEPDDLDRGRKRGLTKHKQRDDGMVELSATLTPEAWAVWEPIFAKYAAPGMCNPDDEQPCTSGTPTQEQIDNDHRSPAQRQHDAIVAIGRIALMSGDLGTLNGLPVSVIIRTTIQDLESRAGVGVSGGGTRLPIKDVIRMAGHAHHYLAVFDRSTGSALELLRTRRIASPAQRIMLIAREGGCTKPGCTVGAYGSQVHHVTADWVDGGNTNVDELGLACGPDNRSVTDGGWTTRMNERCEVEWIPPPPLDTGQARINNYHRPERLLRQDPEPPGDNTTSPAQAPQEQTHQWHTATAGQLDKSHPGAEIDATDKTAPSPADNPDQPGGPAPPDNQAA</sequence>
<feature type="compositionally biased region" description="Pro residues" evidence="1">
    <location>
        <begin position="512"/>
        <end position="523"/>
    </location>
</feature>
<dbReference type="EMBL" id="LWCS01000023">
    <property type="protein sequence ID" value="OAN37995.1"/>
    <property type="molecule type" value="Genomic_DNA"/>
</dbReference>
<feature type="compositionally biased region" description="Polar residues" evidence="1">
    <location>
        <begin position="462"/>
        <end position="483"/>
    </location>
</feature>
<feature type="region of interest" description="Disordered" evidence="1">
    <location>
        <begin position="452"/>
        <end position="523"/>
    </location>
</feature>
<feature type="compositionally biased region" description="Polar residues" evidence="1">
    <location>
        <begin position="246"/>
        <end position="256"/>
    </location>
</feature>
<name>A0A178LWH1_MYCIR</name>
<evidence type="ECO:0000259" key="2">
    <source>
        <dbReference type="Pfam" id="PF02720"/>
    </source>
</evidence>
<dbReference type="CDD" id="cd00085">
    <property type="entry name" value="HNHc"/>
    <property type="match status" value="1"/>
</dbReference>
<feature type="region of interest" description="Disordered" evidence="1">
    <location>
        <begin position="186"/>
        <end position="206"/>
    </location>
</feature>
<dbReference type="OrthoDB" id="4774865at2"/>
<accession>A0A178LWH1</accession>
<feature type="compositionally biased region" description="Basic residues" evidence="1">
    <location>
        <begin position="196"/>
        <end position="205"/>
    </location>
</feature>
<evidence type="ECO:0000313" key="3">
    <source>
        <dbReference type="EMBL" id="OAN37995.1"/>
    </source>
</evidence>
<feature type="compositionally biased region" description="Basic and acidic residues" evidence="1">
    <location>
        <begin position="487"/>
        <end position="499"/>
    </location>
</feature>
<reference evidence="3 4" key="1">
    <citation type="submission" date="2016-04" db="EMBL/GenBank/DDBJ databases">
        <title>Draft Genome Sequences of Staphylococcus capitis Strain H36, S. capitis Strain H65, S. cohnii Strain H62, S. hominis Strain H69, Mycobacterium iranicum Strain H39, Plantibacter sp. Strain H53, Pseudomonas oryzihabitans Strain H72, and Microbacterium sp. Strain H83, isolated from residential settings.</title>
        <authorList>
            <person name="Lymperopoulou D."/>
            <person name="Adams R.I."/>
            <person name="Lindow S."/>
            <person name="Coil D.A."/>
            <person name="Jospin G."/>
            <person name="Eisen J.A."/>
        </authorList>
    </citation>
    <scope>NUCLEOTIDE SEQUENCE [LARGE SCALE GENOMIC DNA]</scope>
    <source>
        <strain evidence="3 4">H39</strain>
    </source>
</reference>
<gene>
    <name evidence="3" type="ORF">A4X20_20590</name>
</gene>
<dbReference type="Proteomes" id="UP000078396">
    <property type="component" value="Unassembled WGS sequence"/>
</dbReference>
<dbReference type="Pfam" id="PF02720">
    <property type="entry name" value="DUF222"/>
    <property type="match status" value="1"/>
</dbReference>
<proteinExistence type="predicted"/>
<dbReference type="STRING" id="912594.AWC12_28525"/>
<dbReference type="RefSeq" id="WP_064282198.1">
    <property type="nucleotide sequence ID" value="NZ_LWCS01000023.1"/>
</dbReference>
<evidence type="ECO:0000313" key="4">
    <source>
        <dbReference type="Proteomes" id="UP000078396"/>
    </source>
</evidence>
<dbReference type="InterPro" id="IPR003615">
    <property type="entry name" value="HNH_nuc"/>
</dbReference>
<evidence type="ECO:0000256" key="1">
    <source>
        <dbReference type="SAM" id="MobiDB-lite"/>
    </source>
</evidence>
<feature type="region of interest" description="Disordered" evidence="1">
    <location>
        <begin position="244"/>
        <end position="264"/>
    </location>
</feature>
<feature type="domain" description="DUF222" evidence="2">
    <location>
        <begin position="40"/>
        <end position="366"/>
    </location>
</feature>
<protein>
    <recommendedName>
        <fullName evidence="2">DUF222 domain-containing protein</fullName>
    </recommendedName>
</protein>
<dbReference type="InterPro" id="IPR003870">
    <property type="entry name" value="DUF222"/>
</dbReference>
<dbReference type="AlphaFoldDB" id="A0A178LWH1"/>